<protein>
    <recommendedName>
        <fullName evidence="3">DUF3301 domain-containing protein</fullName>
    </recommendedName>
</protein>
<dbReference type="EMBL" id="LDOT01000003">
    <property type="protein sequence ID" value="KLV08492.1"/>
    <property type="molecule type" value="Genomic_DNA"/>
</dbReference>
<dbReference type="AlphaFoldDB" id="A0A0J1K223"/>
<dbReference type="Proteomes" id="UP000036097">
    <property type="component" value="Unassembled WGS sequence"/>
</dbReference>
<sequence length="109" mass="12957">MDNLLGIMLLALVSYLFWQQRRQAELAQQCIHQRCEQLGLQLLSIARGNHRVKDPKGRWYWHTVYWFEFSADGVDAYQGYMIMKGFRAAGFHIPPHRMPESREPDYWQG</sequence>
<name>A0A0J1K223_9GAMM</name>
<accession>A0A0J1K223</accession>
<keyword evidence="2" id="KW-1185">Reference proteome</keyword>
<gene>
    <name evidence="1" type="ORF">ABT56_03765</name>
</gene>
<dbReference type="OrthoDB" id="5959530at2"/>
<dbReference type="RefSeq" id="WP_047877534.1">
    <property type="nucleotide sequence ID" value="NZ_LDOT01000003.1"/>
</dbReference>
<reference evidence="1 2" key="1">
    <citation type="submission" date="2015-05" db="EMBL/GenBank/DDBJ databases">
        <title>Photobacterium galathea sp. nov.</title>
        <authorList>
            <person name="Machado H."/>
            <person name="Gram L."/>
        </authorList>
    </citation>
    <scope>NUCLEOTIDE SEQUENCE [LARGE SCALE GENOMIC DNA]</scope>
    <source>
        <strain evidence="1 2">CGMCC 1.12159</strain>
    </source>
</reference>
<evidence type="ECO:0000313" key="2">
    <source>
        <dbReference type="Proteomes" id="UP000036097"/>
    </source>
</evidence>
<proteinExistence type="predicted"/>
<dbReference type="PATRIC" id="fig|1195763.3.peg.805"/>
<comment type="caution">
    <text evidence="1">The sequence shown here is derived from an EMBL/GenBank/DDBJ whole genome shotgun (WGS) entry which is preliminary data.</text>
</comment>
<dbReference type="STRING" id="1195763.ABT56_03765"/>
<dbReference type="InterPro" id="IPR021732">
    <property type="entry name" value="DUF3301"/>
</dbReference>
<evidence type="ECO:0000313" key="1">
    <source>
        <dbReference type="EMBL" id="KLV08492.1"/>
    </source>
</evidence>
<dbReference type="Pfam" id="PF11743">
    <property type="entry name" value="DUF3301"/>
    <property type="match status" value="1"/>
</dbReference>
<organism evidence="1 2">
    <name type="scientific">Photobacterium aquae</name>
    <dbReference type="NCBI Taxonomy" id="1195763"/>
    <lineage>
        <taxon>Bacteria</taxon>
        <taxon>Pseudomonadati</taxon>
        <taxon>Pseudomonadota</taxon>
        <taxon>Gammaproteobacteria</taxon>
        <taxon>Vibrionales</taxon>
        <taxon>Vibrionaceae</taxon>
        <taxon>Photobacterium</taxon>
    </lineage>
</organism>
<evidence type="ECO:0008006" key="3">
    <source>
        <dbReference type="Google" id="ProtNLM"/>
    </source>
</evidence>